<dbReference type="InterPro" id="IPR039421">
    <property type="entry name" value="Type_1_exporter"/>
</dbReference>
<dbReference type="SUPFAM" id="SSF90123">
    <property type="entry name" value="ABC transporter transmembrane region"/>
    <property type="match status" value="1"/>
</dbReference>
<keyword evidence="4 10" id="KW-0812">Transmembrane</keyword>
<evidence type="ECO:0000313" key="14">
    <source>
        <dbReference type="Proteomes" id="UP000053246"/>
    </source>
</evidence>
<keyword evidence="5" id="KW-0547">Nucleotide-binding</keyword>
<dbReference type="SUPFAM" id="SSF52540">
    <property type="entry name" value="P-loop containing nucleoside triphosphate hydrolases"/>
    <property type="match status" value="1"/>
</dbReference>
<keyword evidence="6" id="KW-0067">ATP-binding</keyword>
<feature type="transmembrane region" description="Helical" evidence="10">
    <location>
        <begin position="170"/>
        <end position="193"/>
    </location>
</feature>
<gene>
    <name evidence="13" type="ORF">ADL17_15275</name>
</gene>
<dbReference type="FunFam" id="3.40.50.300:FF:000299">
    <property type="entry name" value="ABC transporter ATP-binding protein/permease"/>
    <property type="match status" value="1"/>
</dbReference>
<dbReference type="AlphaFoldDB" id="A0A9X0I0F2"/>
<dbReference type="PROSITE" id="PS00211">
    <property type="entry name" value="ABC_TRANSPORTER_1"/>
    <property type="match status" value="1"/>
</dbReference>
<dbReference type="GO" id="GO:0005886">
    <property type="term" value="C:plasma membrane"/>
    <property type="evidence" value="ECO:0007669"/>
    <property type="project" value="UniProtKB-SubCell"/>
</dbReference>
<dbReference type="PANTHER" id="PTHR24221">
    <property type="entry name" value="ATP-BINDING CASSETTE SUB-FAMILY B"/>
    <property type="match status" value="1"/>
</dbReference>
<dbReference type="InterPro" id="IPR003593">
    <property type="entry name" value="AAA+_ATPase"/>
</dbReference>
<comment type="subcellular location">
    <subcellularLocation>
        <location evidence="1">Cell membrane</location>
        <topology evidence="1">Multi-pass membrane protein</topology>
    </subcellularLocation>
</comment>
<dbReference type="OMA" id="VRRQCGV"/>
<dbReference type="Gene3D" id="1.20.1560.10">
    <property type="entry name" value="ABC transporter type 1, transmembrane domain"/>
    <property type="match status" value="1"/>
</dbReference>
<accession>A0A9X0I0F2</accession>
<evidence type="ECO:0000256" key="4">
    <source>
        <dbReference type="ARBA" id="ARBA00022692"/>
    </source>
</evidence>
<dbReference type="Pfam" id="PF00664">
    <property type="entry name" value="ABC_membrane"/>
    <property type="match status" value="1"/>
</dbReference>
<feature type="domain" description="ABC transmembrane type-1" evidence="12">
    <location>
        <begin position="170"/>
        <end position="439"/>
    </location>
</feature>
<dbReference type="Pfam" id="PF00005">
    <property type="entry name" value="ABC_tran"/>
    <property type="match status" value="1"/>
</dbReference>
<feature type="transmembrane region" description="Helical" evidence="10">
    <location>
        <begin position="205"/>
        <end position="224"/>
    </location>
</feature>
<dbReference type="GO" id="GO:0034040">
    <property type="term" value="F:ATPase-coupled lipid transmembrane transporter activity"/>
    <property type="evidence" value="ECO:0007669"/>
    <property type="project" value="TreeGrafter"/>
</dbReference>
<evidence type="ECO:0000256" key="8">
    <source>
        <dbReference type="ARBA" id="ARBA00023136"/>
    </source>
</evidence>
<dbReference type="RefSeq" id="WP_013733769.1">
    <property type="nucleotide sequence ID" value="NZ_LMWI01000002.1"/>
</dbReference>
<feature type="domain" description="ABC transporter" evidence="11">
    <location>
        <begin position="480"/>
        <end position="713"/>
    </location>
</feature>
<dbReference type="InterPro" id="IPR011527">
    <property type="entry name" value="ABC1_TM_dom"/>
</dbReference>
<evidence type="ECO:0000256" key="7">
    <source>
        <dbReference type="ARBA" id="ARBA00022989"/>
    </source>
</evidence>
<keyword evidence="3" id="KW-1003">Cell membrane</keyword>
<evidence type="ECO:0000259" key="12">
    <source>
        <dbReference type="PROSITE" id="PS50929"/>
    </source>
</evidence>
<evidence type="ECO:0000256" key="3">
    <source>
        <dbReference type="ARBA" id="ARBA00022475"/>
    </source>
</evidence>
<protein>
    <submittedName>
        <fullName evidence="13">Uncharacterized protein</fullName>
    </submittedName>
</protein>
<evidence type="ECO:0000313" key="13">
    <source>
        <dbReference type="EMBL" id="KUJ44540.1"/>
    </source>
</evidence>
<dbReference type="PROSITE" id="PS50929">
    <property type="entry name" value="ABC_TM1F"/>
    <property type="match status" value="1"/>
</dbReference>
<proteinExistence type="inferred from homology"/>
<evidence type="ECO:0000256" key="2">
    <source>
        <dbReference type="ARBA" id="ARBA00022448"/>
    </source>
</evidence>
<comment type="caution">
    <text evidence="13">The sequence shown here is derived from an EMBL/GenBank/DDBJ whole genome shotgun (WGS) entry which is preliminary data.</text>
</comment>
<feature type="transmembrane region" description="Helical" evidence="10">
    <location>
        <begin position="279"/>
        <end position="301"/>
    </location>
</feature>
<keyword evidence="7 10" id="KW-1133">Transmembrane helix</keyword>
<keyword evidence="8 10" id="KW-0472">Membrane</keyword>
<dbReference type="SMART" id="SM00382">
    <property type="entry name" value="AAA"/>
    <property type="match status" value="1"/>
</dbReference>
<keyword evidence="14" id="KW-1185">Reference proteome</keyword>
<dbReference type="GO" id="GO:0005524">
    <property type="term" value="F:ATP binding"/>
    <property type="evidence" value="ECO:0007669"/>
    <property type="project" value="UniProtKB-KW"/>
</dbReference>
<evidence type="ECO:0000256" key="5">
    <source>
        <dbReference type="ARBA" id="ARBA00022741"/>
    </source>
</evidence>
<dbReference type="InterPro" id="IPR036640">
    <property type="entry name" value="ABC1_TM_sf"/>
</dbReference>
<dbReference type="InterPro" id="IPR017871">
    <property type="entry name" value="ABC_transporter-like_CS"/>
</dbReference>
<dbReference type="EMBL" id="LMWI01000002">
    <property type="protein sequence ID" value="KUJ44540.1"/>
    <property type="molecule type" value="Genomic_DNA"/>
</dbReference>
<evidence type="ECO:0000256" key="9">
    <source>
        <dbReference type="ARBA" id="ARBA00061644"/>
    </source>
</evidence>
<dbReference type="Proteomes" id="UP000053246">
    <property type="component" value="Unassembled WGS sequence"/>
</dbReference>
<dbReference type="Gene3D" id="3.40.50.300">
    <property type="entry name" value="P-loop containing nucleotide triphosphate hydrolases"/>
    <property type="match status" value="1"/>
</dbReference>
<name>A0A9X0I0F2_9ACTN</name>
<evidence type="ECO:0000256" key="6">
    <source>
        <dbReference type="ARBA" id="ARBA00022840"/>
    </source>
</evidence>
<dbReference type="InterPro" id="IPR003439">
    <property type="entry name" value="ABC_transporter-like_ATP-bd"/>
</dbReference>
<reference evidence="13 14" key="1">
    <citation type="submission" date="2015-10" db="EMBL/GenBank/DDBJ databases">
        <authorList>
            <person name="Ju K.-S."/>
            <person name="Doroghazi J.R."/>
            <person name="Metcalf W.W."/>
        </authorList>
    </citation>
    <scope>NUCLEOTIDE SEQUENCE [LARGE SCALE GENOMIC DNA]</scope>
    <source>
        <strain evidence="13 14">NRRL B-24793</strain>
    </source>
</reference>
<keyword evidence="2" id="KW-0813">Transport</keyword>
<organism evidence="13 14">
    <name type="scientific">Micromonospora maris</name>
    <dbReference type="NCBI Taxonomy" id="1003110"/>
    <lineage>
        <taxon>Bacteria</taxon>
        <taxon>Bacillati</taxon>
        <taxon>Actinomycetota</taxon>
        <taxon>Actinomycetes</taxon>
        <taxon>Micromonosporales</taxon>
        <taxon>Micromonosporaceae</taxon>
        <taxon>Micromonospora</taxon>
    </lineage>
</organism>
<evidence type="ECO:0000256" key="10">
    <source>
        <dbReference type="SAM" id="Phobius"/>
    </source>
</evidence>
<dbReference type="GO" id="GO:0016887">
    <property type="term" value="F:ATP hydrolysis activity"/>
    <property type="evidence" value="ECO:0007669"/>
    <property type="project" value="InterPro"/>
</dbReference>
<dbReference type="InterPro" id="IPR027417">
    <property type="entry name" value="P-loop_NTPase"/>
</dbReference>
<evidence type="ECO:0000256" key="1">
    <source>
        <dbReference type="ARBA" id="ARBA00004651"/>
    </source>
</evidence>
<evidence type="ECO:0000259" key="11">
    <source>
        <dbReference type="PROSITE" id="PS50893"/>
    </source>
</evidence>
<dbReference type="GO" id="GO:0140359">
    <property type="term" value="F:ABC-type transporter activity"/>
    <property type="evidence" value="ECO:0007669"/>
    <property type="project" value="InterPro"/>
</dbReference>
<feature type="transmembrane region" description="Helical" evidence="10">
    <location>
        <begin position="307"/>
        <end position="328"/>
    </location>
</feature>
<dbReference type="PANTHER" id="PTHR24221:SF654">
    <property type="entry name" value="ATP-BINDING CASSETTE SUB-FAMILY B MEMBER 6"/>
    <property type="match status" value="1"/>
</dbReference>
<sequence length="717" mass="75890">MTTVDPTMDTLTAERTDTAVSRAAADLAAVDEAWRRLAAAAAERPERPDDDAARTLAAHYDLPSPTPGTGLVTALRAAGLHWTEVRLDGHWYRRGAAPLIVFPVSGPAVALLPTRGGYRTAHGRRVTAADAGAYDRTAWQVYPPLSAGPPVTTRHLLRFAARGAGPDLRFLLTAGLLAALIGGVLPFLSAWIITGVAGGSVGGQLLWSLAALIASFVVANALLLSARNAALVRLQGRLQLRLEPAVWSHLLSRDLRALEEMGTSDLVQRANSVTEMRKALSDSVAAGVLGSAFGLVSLAALIFVDPVVGGCVLVATLLLMAAASYAAIRQQRHELANREAFAAVAGFLHTALLAIEKIQVAAREERIFAGWAQRYARQRSTDAATLRWQARVAACSAALQPTLLATLGIVVALRQDVALGTFVAASIAVGQFAASVGMLQGGVISAFSLVAAYRRLVPVLTAAPDVTPGAADPGRLRGRVQLHEVTFTYPGTGRPVLDRVSITAEPGEFIAVVGPSGAGKSTLIRLLLGLVPPSSGAVRYDGRDLSELDVRTVRAQLGVVLQQARAVRGSIRDNVAAGTEDLTDEAVWQALRLAGLADEVRDMPMGLHTMVSEDNKAFSGGQIQRLMVARALAKQPPVLVLDEATSALDNITQRKVTDRIADLDVTRIVVAHRLSTIRAADRIYVLDNGRIVAEGTFDHLVATAPLFARLVARQEVT</sequence>
<comment type="similarity">
    <text evidence="9">Belongs to the ABC transporter superfamily. Lipid exporter (TC 3.A.1.106) family.</text>
</comment>
<dbReference type="PROSITE" id="PS50893">
    <property type="entry name" value="ABC_TRANSPORTER_2"/>
    <property type="match status" value="1"/>
</dbReference>